<keyword evidence="2" id="KW-0472">Membrane</keyword>
<protein>
    <submittedName>
        <fullName evidence="3">Uncharacterized protein</fullName>
    </submittedName>
</protein>
<evidence type="ECO:0000256" key="1">
    <source>
        <dbReference type="SAM" id="MobiDB-lite"/>
    </source>
</evidence>
<dbReference type="AlphaFoldDB" id="A0A2K9DDV4"/>
<dbReference type="KEGG" id="mhos:CXR34_13265"/>
<keyword evidence="2" id="KW-0812">Transmembrane</keyword>
<feature type="transmembrane region" description="Helical" evidence="2">
    <location>
        <begin position="43"/>
        <end position="73"/>
    </location>
</feature>
<accession>A0A2K9DDV4</accession>
<dbReference type="EMBL" id="CP025299">
    <property type="protein sequence ID" value="AUG30321.1"/>
    <property type="molecule type" value="Genomic_DNA"/>
</dbReference>
<feature type="region of interest" description="Disordered" evidence="1">
    <location>
        <begin position="1"/>
        <end position="26"/>
    </location>
</feature>
<dbReference type="RefSeq" id="WP_101306652.1">
    <property type="nucleotide sequence ID" value="NZ_CP025299.1"/>
</dbReference>
<evidence type="ECO:0000313" key="3">
    <source>
        <dbReference type="EMBL" id="AUG30321.1"/>
    </source>
</evidence>
<organism evidence="3 4">
    <name type="scientific">Microbacterium hominis</name>
    <dbReference type="NCBI Taxonomy" id="162426"/>
    <lineage>
        <taxon>Bacteria</taxon>
        <taxon>Bacillati</taxon>
        <taxon>Actinomycetota</taxon>
        <taxon>Actinomycetes</taxon>
        <taxon>Micrococcales</taxon>
        <taxon>Microbacteriaceae</taxon>
        <taxon>Microbacterium</taxon>
    </lineage>
</organism>
<gene>
    <name evidence="3" type="ORF">CXR34_13265</name>
</gene>
<reference evidence="3 4" key="1">
    <citation type="submission" date="2017-12" db="EMBL/GenBank/DDBJ databases">
        <title>Isolation and characterization of estrogens degradatiion strain Microbacterium hominis SJTG1.</title>
        <authorList>
            <person name="Xiong W."/>
            <person name="Yin C."/>
            <person name="Zheng D."/>
            <person name="Liang R."/>
        </authorList>
    </citation>
    <scope>NUCLEOTIDE SEQUENCE [LARGE SCALE GENOMIC DNA]</scope>
    <source>
        <strain evidence="3 4">SJTG1</strain>
    </source>
</reference>
<name>A0A2K9DDV4_9MICO</name>
<sequence length="81" mass="7988">MTTSTLVLAPASPPATSSSRTARVPRNTRIALSDRGAATSVGAAVLSILGSMIAIGVAAMGVLVVPVAALVVFGPALLARF</sequence>
<dbReference type="Proteomes" id="UP000233276">
    <property type="component" value="Chromosome"/>
</dbReference>
<keyword evidence="2" id="KW-1133">Transmembrane helix</keyword>
<evidence type="ECO:0000313" key="4">
    <source>
        <dbReference type="Proteomes" id="UP000233276"/>
    </source>
</evidence>
<evidence type="ECO:0000256" key="2">
    <source>
        <dbReference type="SAM" id="Phobius"/>
    </source>
</evidence>
<proteinExistence type="predicted"/>